<dbReference type="PANTHER" id="PTHR23028:SF53">
    <property type="entry name" value="ACYL_TRANSF_3 DOMAIN-CONTAINING PROTEIN"/>
    <property type="match status" value="1"/>
</dbReference>
<proteinExistence type="predicted"/>
<dbReference type="Pfam" id="PF01757">
    <property type="entry name" value="Acyl_transf_3"/>
    <property type="match status" value="1"/>
</dbReference>
<evidence type="ECO:0000259" key="2">
    <source>
        <dbReference type="Pfam" id="PF01757"/>
    </source>
</evidence>
<keyword evidence="1" id="KW-0812">Transmembrane</keyword>
<feature type="transmembrane region" description="Helical" evidence="1">
    <location>
        <begin position="336"/>
        <end position="354"/>
    </location>
</feature>
<dbReference type="Proteomes" id="UP000050454">
    <property type="component" value="Unassembled WGS sequence"/>
</dbReference>
<feature type="domain" description="Acyltransferase 3" evidence="2">
    <location>
        <begin position="9"/>
        <end position="346"/>
    </location>
</feature>
<dbReference type="AlphaFoldDB" id="A0A0P7BX61"/>
<dbReference type="EMBL" id="LGTQ01000005">
    <property type="protein sequence ID" value="KPM49203.1"/>
    <property type="molecule type" value="Genomic_DNA"/>
</dbReference>
<feature type="transmembrane region" description="Helical" evidence="1">
    <location>
        <begin position="162"/>
        <end position="178"/>
    </location>
</feature>
<gene>
    <name evidence="3" type="ORF">AFM12_00740</name>
</gene>
<reference evidence="3 4" key="1">
    <citation type="submission" date="2015-07" db="EMBL/GenBank/DDBJ databases">
        <title>The draft genome sequence of Leadbetterella sp. JN14-9.</title>
        <authorList>
            <person name="Liu Y."/>
            <person name="Du J."/>
            <person name="Shao Z."/>
        </authorList>
    </citation>
    <scope>NUCLEOTIDE SEQUENCE [LARGE SCALE GENOMIC DNA]</scope>
    <source>
        <strain evidence="3 4">JN14-9</strain>
    </source>
</reference>
<dbReference type="STRING" id="1605367.AFM12_00740"/>
<dbReference type="GO" id="GO:0000271">
    <property type="term" value="P:polysaccharide biosynthetic process"/>
    <property type="evidence" value="ECO:0007669"/>
    <property type="project" value="TreeGrafter"/>
</dbReference>
<feature type="transmembrane region" description="Helical" evidence="1">
    <location>
        <begin position="78"/>
        <end position="101"/>
    </location>
</feature>
<evidence type="ECO:0000313" key="3">
    <source>
        <dbReference type="EMBL" id="KPM49203.1"/>
    </source>
</evidence>
<dbReference type="PATRIC" id="fig|1605367.3.peg.1478"/>
<dbReference type="GO" id="GO:0016020">
    <property type="term" value="C:membrane"/>
    <property type="evidence" value="ECO:0007669"/>
    <property type="project" value="TreeGrafter"/>
</dbReference>
<accession>A0A0P7BX61</accession>
<dbReference type="InterPro" id="IPR050879">
    <property type="entry name" value="Acyltransferase_3"/>
</dbReference>
<feature type="transmembrane region" description="Helical" evidence="1">
    <location>
        <begin position="184"/>
        <end position="209"/>
    </location>
</feature>
<feature type="transmembrane region" description="Helical" evidence="1">
    <location>
        <begin position="36"/>
        <end position="57"/>
    </location>
</feature>
<name>A0A0P7BX61_9BACT</name>
<dbReference type="OrthoDB" id="9796461at2"/>
<keyword evidence="1" id="KW-1133">Transmembrane helix</keyword>
<feature type="transmembrane region" description="Helical" evidence="1">
    <location>
        <begin position="250"/>
        <end position="270"/>
    </location>
</feature>
<organism evidence="3 4">
    <name type="scientific">Jiulongibacter sediminis</name>
    <dbReference type="NCBI Taxonomy" id="1605367"/>
    <lineage>
        <taxon>Bacteria</taxon>
        <taxon>Pseudomonadati</taxon>
        <taxon>Bacteroidota</taxon>
        <taxon>Cytophagia</taxon>
        <taxon>Cytophagales</taxon>
        <taxon>Leadbetterellaceae</taxon>
        <taxon>Jiulongibacter</taxon>
    </lineage>
</organism>
<dbReference type="RefSeq" id="WP_055143182.1">
    <property type="nucleotide sequence ID" value="NZ_JXSZ01000005.1"/>
</dbReference>
<feature type="transmembrane region" description="Helical" evidence="1">
    <location>
        <begin position="282"/>
        <end position="303"/>
    </location>
</feature>
<comment type="caution">
    <text evidence="3">The sequence shown here is derived from an EMBL/GenBank/DDBJ whole genome shotgun (WGS) entry which is preliminary data.</text>
</comment>
<keyword evidence="4" id="KW-1185">Reference proteome</keyword>
<evidence type="ECO:0000313" key="4">
    <source>
        <dbReference type="Proteomes" id="UP000050454"/>
    </source>
</evidence>
<evidence type="ECO:0000256" key="1">
    <source>
        <dbReference type="SAM" id="Phobius"/>
    </source>
</evidence>
<feature type="transmembrane region" description="Helical" evidence="1">
    <location>
        <begin position="133"/>
        <end position="155"/>
    </location>
</feature>
<feature type="transmembrane region" description="Helical" evidence="1">
    <location>
        <begin position="221"/>
        <end position="238"/>
    </location>
</feature>
<dbReference type="InterPro" id="IPR002656">
    <property type="entry name" value="Acyl_transf_3_dom"/>
</dbReference>
<protein>
    <recommendedName>
        <fullName evidence="2">Acyltransferase 3 domain-containing protein</fullName>
    </recommendedName>
</protein>
<dbReference type="PANTHER" id="PTHR23028">
    <property type="entry name" value="ACETYLTRANSFERASE"/>
    <property type="match status" value="1"/>
</dbReference>
<dbReference type="GO" id="GO:0016747">
    <property type="term" value="F:acyltransferase activity, transferring groups other than amino-acyl groups"/>
    <property type="evidence" value="ECO:0007669"/>
    <property type="project" value="InterPro"/>
</dbReference>
<keyword evidence="1" id="KW-0472">Membrane</keyword>
<sequence length="367" mass="42438">MSDKTGYIKSLDGLRFLAVTLVLADHWSGDQLGFPASYLGVCMFFVLSGFLITRILLKAKEKDAIAGKGHGFSLRQFYIRRTIRIFPVYYLTLAVLFILNIEPVRSKIGWLASYMSNNYIAFHASWLGSVDHLWSLAVEEQFYLFFPFVILFLPLKNLQKTMYFLIALAVALRAYFFFSGQSWIRPYVLMPACLDAFAAGGLLAFWKYYQMTNWLKHFEKPLNLFLGVMQYAFCVLLIKKLGGGHNEVSVIFLRLSETILSLTLIGFLIAPPKRVLKSFFEWSPLVYIGKISYGIYILHNFIYNEYHPIKWSPVVKILHRFEESGNAMLNSVPFKIIFLYLIVVVLASLSWFLFEKPINKLKNRFGY</sequence>